<organism evidence="1 2">
    <name type="scientific">Apiospora marii</name>
    <dbReference type="NCBI Taxonomy" id="335849"/>
    <lineage>
        <taxon>Eukaryota</taxon>
        <taxon>Fungi</taxon>
        <taxon>Dikarya</taxon>
        <taxon>Ascomycota</taxon>
        <taxon>Pezizomycotina</taxon>
        <taxon>Sordariomycetes</taxon>
        <taxon>Xylariomycetidae</taxon>
        <taxon>Amphisphaeriales</taxon>
        <taxon>Apiosporaceae</taxon>
        <taxon>Apiospora</taxon>
    </lineage>
</organism>
<evidence type="ECO:0000313" key="2">
    <source>
        <dbReference type="Proteomes" id="UP001396898"/>
    </source>
</evidence>
<comment type="caution">
    <text evidence="1">The sequence shown here is derived from an EMBL/GenBank/DDBJ whole genome shotgun (WGS) entry which is preliminary data.</text>
</comment>
<proteinExistence type="predicted"/>
<reference evidence="1 2" key="1">
    <citation type="submission" date="2023-01" db="EMBL/GenBank/DDBJ databases">
        <title>Analysis of 21 Apiospora genomes using comparative genomics revels a genus with tremendous synthesis potential of carbohydrate active enzymes and secondary metabolites.</title>
        <authorList>
            <person name="Sorensen T."/>
        </authorList>
    </citation>
    <scope>NUCLEOTIDE SEQUENCE [LARGE SCALE GENOMIC DNA]</scope>
    <source>
        <strain evidence="1 2">CBS 20057</strain>
    </source>
</reference>
<gene>
    <name evidence="1" type="ORF">PG991_013246</name>
</gene>
<sequence length="173" mass="17818">MRFDSLTATKDRGGSRTGRLNVLIVLRNLLHLLLRPLLPLLSGPPPPRAPLAPRRAGRAVLDRVDGEPRHGVALDEGGAGAAVGLDGADERLGVAVDDARAAQLVLEIGRHRRRVRVSARRPGTHGSGGGLAGALEDGRAQFRLGCGGAGGEEGDEGGGGVGEVHIVGCSWVC</sequence>
<accession>A0ABR1R5M0</accession>
<dbReference type="Proteomes" id="UP001396898">
    <property type="component" value="Unassembled WGS sequence"/>
</dbReference>
<protein>
    <submittedName>
        <fullName evidence="1">Uncharacterized protein</fullName>
    </submittedName>
</protein>
<keyword evidence="2" id="KW-1185">Reference proteome</keyword>
<dbReference type="EMBL" id="JAQQWI010000018">
    <property type="protein sequence ID" value="KAK8001024.1"/>
    <property type="molecule type" value="Genomic_DNA"/>
</dbReference>
<evidence type="ECO:0000313" key="1">
    <source>
        <dbReference type="EMBL" id="KAK8001024.1"/>
    </source>
</evidence>
<name>A0ABR1R5M0_9PEZI</name>